<proteinExistence type="predicted"/>
<protein>
    <submittedName>
        <fullName evidence="2">Uncharacterized protein</fullName>
    </submittedName>
</protein>
<keyword evidence="1" id="KW-1133">Transmembrane helix</keyword>
<organism evidence="2 3">
    <name type="scientific">Micromonospora kangleipakensis</name>
    <dbReference type="NCBI Taxonomy" id="1077942"/>
    <lineage>
        <taxon>Bacteria</taxon>
        <taxon>Bacillati</taxon>
        <taxon>Actinomycetota</taxon>
        <taxon>Actinomycetes</taxon>
        <taxon>Micromonosporales</taxon>
        <taxon>Micromonosporaceae</taxon>
        <taxon>Micromonospora</taxon>
    </lineage>
</organism>
<dbReference type="EMBL" id="SHLD01000001">
    <property type="protein sequence ID" value="RZU76404.1"/>
    <property type="molecule type" value="Genomic_DNA"/>
</dbReference>
<feature type="transmembrane region" description="Helical" evidence="1">
    <location>
        <begin position="43"/>
        <end position="64"/>
    </location>
</feature>
<name>A0A4Q8BEM8_9ACTN</name>
<evidence type="ECO:0000313" key="2">
    <source>
        <dbReference type="EMBL" id="RZU76404.1"/>
    </source>
</evidence>
<keyword evidence="1" id="KW-0812">Transmembrane</keyword>
<keyword evidence="1" id="KW-0472">Membrane</keyword>
<keyword evidence="3" id="KW-1185">Reference proteome</keyword>
<sequence length="130" mass="13384">MTGALPDLTTGLAFLGAFAALVTTGSWRAALRILLDLLVAAGLLRLSMAGGWSALAVAAVVVALRQLLWATLAAGPPGPAPTSPPRCGGDDHRLVRCPLTRTGFPVDVVDPRLGGERLPTGWWGGPPRAN</sequence>
<dbReference type="AlphaFoldDB" id="A0A4Q8BEM8"/>
<evidence type="ECO:0000256" key="1">
    <source>
        <dbReference type="SAM" id="Phobius"/>
    </source>
</evidence>
<accession>A0A4Q8BEM8</accession>
<dbReference type="Proteomes" id="UP000294114">
    <property type="component" value="Unassembled WGS sequence"/>
</dbReference>
<feature type="transmembrane region" description="Helical" evidence="1">
    <location>
        <begin position="12"/>
        <end position="31"/>
    </location>
</feature>
<gene>
    <name evidence="2" type="ORF">EV384_5058</name>
</gene>
<reference evidence="2 3" key="1">
    <citation type="submission" date="2019-02" db="EMBL/GenBank/DDBJ databases">
        <title>Sequencing the genomes of 1000 actinobacteria strains.</title>
        <authorList>
            <person name="Klenk H.-P."/>
        </authorList>
    </citation>
    <scope>NUCLEOTIDE SEQUENCE [LARGE SCALE GENOMIC DNA]</scope>
    <source>
        <strain evidence="2 3">DSM 45612</strain>
    </source>
</reference>
<comment type="caution">
    <text evidence="2">The sequence shown here is derived from an EMBL/GenBank/DDBJ whole genome shotgun (WGS) entry which is preliminary data.</text>
</comment>
<evidence type="ECO:0000313" key="3">
    <source>
        <dbReference type="Proteomes" id="UP000294114"/>
    </source>
</evidence>